<sequence>MRNLSKYFVCLLGAFVLLLTSPVAFGDTLKVCASCPYTSVKQAVSLAKAGDVVLVDGGVYQEAGIEITQPIRLIGQNNPVIDGNNSGQIITVSSDNVTVQGFTLQNVATSYTRDDAAIRVRQQNNIRILSNTILKTYYGIYLQYSEGIVIKDNVVKGENVGKTESSLGNAIHIYKTDDVQIIGNEVQGHRDGIYLETVKNSTVERNVSHQNSRYGLHFMFSDGNAYTHNTFRRNGAGVAVMYTTNVRMEHNTFEDNWGAASYGLLLKEINNSVIYNNVFRRNTTGIHMESSSRLDFRHNDFERNGWAIKLMTTCIDDTFRLNNFTGNSFDISTNGNAQHNYFEHNYWDKYTGYDLDKDGIGDVPYRPVSLYAMLVERVPPSVMLMRSFMVDLLDNMERVLPSIIPQNLMDERPLMKKIDHDNNREFVQNLRQTASAPWRER</sequence>
<reference evidence="6 7" key="1">
    <citation type="submission" date="2017-12" db="EMBL/GenBank/DDBJ databases">
        <title>Genomic Encyclopedia of Type Strains, Phase III (KMG-III): the genomes of soil and plant-associated and newly described type strains.</title>
        <authorList>
            <person name="Whitman W."/>
        </authorList>
    </citation>
    <scope>NUCLEOTIDE SEQUENCE [LARGE SCALE GENOMIC DNA]</scope>
    <source>
        <strain evidence="6 7">LP43</strain>
    </source>
</reference>
<gene>
    <name evidence="6" type="ORF">BD749_2633</name>
</gene>
<dbReference type="Pfam" id="PF13229">
    <property type="entry name" value="Beta_helix"/>
    <property type="match status" value="1"/>
</dbReference>
<dbReference type="SMART" id="SM00710">
    <property type="entry name" value="PbH1"/>
    <property type="match status" value="9"/>
</dbReference>
<feature type="chain" id="PRO_5014872074" evidence="4">
    <location>
        <begin position="27"/>
        <end position="441"/>
    </location>
</feature>
<dbReference type="InterPro" id="IPR022441">
    <property type="entry name" value="Para_beta_helix_rpt-2"/>
</dbReference>
<dbReference type="Gene3D" id="2.160.20.10">
    <property type="entry name" value="Single-stranded right-handed beta-helix, Pectin lyase-like"/>
    <property type="match status" value="2"/>
</dbReference>
<dbReference type="RefSeq" id="WP_101444873.1">
    <property type="nucleotide sequence ID" value="NZ_PJMU01000003.1"/>
</dbReference>
<evidence type="ECO:0000313" key="7">
    <source>
        <dbReference type="Proteomes" id="UP000233782"/>
    </source>
</evidence>
<feature type="signal peptide" evidence="4">
    <location>
        <begin position="1"/>
        <end position="26"/>
    </location>
</feature>
<keyword evidence="7" id="KW-1185">Reference proteome</keyword>
<dbReference type="EMBL" id="PJMU01000003">
    <property type="protein sequence ID" value="PKV62803.1"/>
    <property type="molecule type" value="Genomic_DNA"/>
</dbReference>
<dbReference type="AlphaFoldDB" id="A0A2N3U7T2"/>
<dbReference type="Pfam" id="PF05048">
    <property type="entry name" value="NosD"/>
    <property type="match status" value="1"/>
</dbReference>
<dbReference type="PANTHER" id="PTHR22990">
    <property type="entry name" value="F-BOX ONLY PROTEIN"/>
    <property type="match status" value="1"/>
</dbReference>
<evidence type="ECO:0000259" key="5">
    <source>
        <dbReference type="SMART" id="SM00722"/>
    </source>
</evidence>
<dbReference type="InterPro" id="IPR026464">
    <property type="entry name" value="NosD_copper_fam"/>
</dbReference>
<keyword evidence="4" id="KW-0732">Signal</keyword>
<feature type="domain" description="Carbohydrate-binding/sugar hydrolysis" evidence="5">
    <location>
        <begin position="47"/>
        <end position="219"/>
    </location>
</feature>
<dbReference type="InterPro" id="IPR012334">
    <property type="entry name" value="Pectin_lyas_fold"/>
</dbReference>
<dbReference type="NCBIfam" id="TIGR04247">
    <property type="entry name" value="NosD_copper_fam"/>
    <property type="match status" value="1"/>
</dbReference>
<dbReference type="InterPro" id="IPR006633">
    <property type="entry name" value="Carb-bd_sugar_hydrolysis-dom"/>
</dbReference>
<dbReference type="InterPro" id="IPR011050">
    <property type="entry name" value="Pectin_lyase_fold/virulence"/>
</dbReference>
<dbReference type="InterPro" id="IPR039448">
    <property type="entry name" value="Beta_helix"/>
</dbReference>
<name>A0A2N3U7T2_9BACT</name>
<proteinExistence type="predicted"/>
<dbReference type="InterPro" id="IPR007742">
    <property type="entry name" value="NosD_dom"/>
</dbReference>
<organism evidence="6 7">
    <name type="scientific">Pontibacter ramchanderi</name>
    <dbReference type="NCBI Taxonomy" id="1179743"/>
    <lineage>
        <taxon>Bacteria</taxon>
        <taxon>Pseudomonadati</taxon>
        <taxon>Bacteroidota</taxon>
        <taxon>Cytophagia</taxon>
        <taxon>Cytophagales</taxon>
        <taxon>Hymenobacteraceae</taxon>
        <taxon>Pontibacter</taxon>
    </lineage>
</organism>
<evidence type="ECO:0000256" key="2">
    <source>
        <dbReference type="ARBA" id="ARBA00022737"/>
    </source>
</evidence>
<evidence type="ECO:0000313" key="6">
    <source>
        <dbReference type="EMBL" id="PKV62803.1"/>
    </source>
</evidence>
<comment type="caution">
    <text evidence="6">The sequence shown here is derived from an EMBL/GenBank/DDBJ whole genome shotgun (WGS) entry which is preliminary data.</text>
</comment>
<comment type="pathway">
    <text evidence="1">Protein modification; protein ubiquitination.</text>
</comment>
<evidence type="ECO:0000256" key="4">
    <source>
        <dbReference type="SAM" id="SignalP"/>
    </source>
</evidence>
<dbReference type="OrthoDB" id="9767990at2"/>
<dbReference type="SUPFAM" id="SSF51126">
    <property type="entry name" value="Pectin lyase-like"/>
    <property type="match status" value="1"/>
</dbReference>
<dbReference type="InterPro" id="IPR051550">
    <property type="entry name" value="SCF-Subunits/Alg-Epimerases"/>
</dbReference>
<evidence type="ECO:0000256" key="1">
    <source>
        <dbReference type="ARBA" id="ARBA00004906"/>
    </source>
</evidence>
<dbReference type="PANTHER" id="PTHR22990:SF15">
    <property type="entry name" value="F-BOX ONLY PROTEIN 10"/>
    <property type="match status" value="1"/>
</dbReference>
<dbReference type="SMART" id="SM00722">
    <property type="entry name" value="CASH"/>
    <property type="match status" value="1"/>
</dbReference>
<dbReference type="NCBIfam" id="TIGR03804">
    <property type="entry name" value="para_beta_helix"/>
    <property type="match status" value="2"/>
</dbReference>
<evidence type="ECO:0000256" key="3">
    <source>
        <dbReference type="ARBA" id="ARBA00022786"/>
    </source>
</evidence>
<dbReference type="InterPro" id="IPR006626">
    <property type="entry name" value="PbH1"/>
</dbReference>
<accession>A0A2N3U7T2</accession>
<keyword evidence="3" id="KW-0833">Ubl conjugation pathway</keyword>
<protein>
    <submittedName>
        <fullName evidence="6">Nitrous oxidase accessory protein</fullName>
    </submittedName>
</protein>
<dbReference type="Proteomes" id="UP000233782">
    <property type="component" value="Unassembled WGS sequence"/>
</dbReference>
<keyword evidence="2" id="KW-0677">Repeat</keyword>